<evidence type="ECO:0000313" key="2">
    <source>
        <dbReference type="EMBL" id="OGK50712.1"/>
    </source>
</evidence>
<evidence type="ECO:0008006" key="4">
    <source>
        <dbReference type="Google" id="ProtNLM"/>
    </source>
</evidence>
<gene>
    <name evidence="2" type="ORF">A3B50_04400</name>
</gene>
<keyword evidence="1" id="KW-1133">Transmembrane helix</keyword>
<feature type="transmembrane region" description="Helical" evidence="1">
    <location>
        <begin position="112"/>
        <end position="145"/>
    </location>
</feature>
<sequence length="152" mass="16391">MASNPNLQQSLGGLEKTLNEYFGKKAPQLPDGVKDVIVNLAPWVTLILMILALPALLFLFGLATVLAPFGMMAEGARYGTSLVGTVVSIVSLVLEALAIPGLFARSIKGWRLVYWSTLVGFVASLVSFNVVGGLLSAVIGLYFLFQIRDRYK</sequence>
<organism evidence="2 3">
    <name type="scientific">Candidatus Roizmanbacteria bacterium RIFCSPLOWO2_01_FULL_40_42</name>
    <dbReference type="NCBI Taxonomy" id="1802066"/>
    <lineage>
        <taxon>Bacteria</taxon>
        <taxon>Candidatus Roizmaniibacteriota</taxon>
    </lineage>
</organism>
<evidence type="ECO:0000256" key="1">
    <source>
        <dbReference type="SAM" id="Phobius"/>
    </source>
</evidence>
<reference evidence="2 3" key="1">
    <citation type="journal article" date="2016" name="Nat. Commun.">
        <title>Thousands of microbial genomes shed light on interconnected biogeochemical processes in an aquifer system.</title>
        <authorList>
            <person name="Anantharaman K."/>
            <person name="Brown C.T."/>
            <person name="Hug L.A."/>
            <person name="Sharon I."/>
            <person name="Castelle C.J."/>
            <person name="Probst A.J."/>
            <person name="Thomas B.C."/>
            <person name="Singh A."/>
            <person name="Wilkins M.J."/>
            <person name="Karaoz U."/>
            <person name="Brodie E.L."/>
            <person name="Williams K.H."/>
            <person name="Hubbard S.S."/>
            <person name="Banfield J.F."/>
        </authorList>
    </citation>
    <scope>NUCLEOTIDE SEQUENCE [LARGE SCALE GENOMIC DNA]</scope>
</reference>
<protein>
    <recommendedName>
        <fullName evidence="4">Chromate transporter</fullName>
    </recommendedName>
</protein>
<evidence type="ECO:0000313" key="3">
    <source>
        <dbReference type="Proteomes" id="UP000178558"/>
    </source>
</evidence>
<name>A0A1F7J519_9BACT</name>
<feature type="transmembrane region" description="Helical" evidence="1">
    <location>
        <begin position="40"/>
        <end position="66"/>
    </location>
</feature>
<feature type="transmembrane region" description="Helical" evidence="1">
    <location>
        <begin position="78"/>
        <end position="100"/>
    </location>
</feature>
<dbReference type="Proteomes" id="UP000178558">
    <property type="component" value="Unassembled WGS sequence"/>
</dbReference>
<proteinExistence type="predicted"/>
<keyword evidence="1" id="KW-0472">Membrane</keyword>
<keyword evidence="1" id="KW-0812">Transmembrane</keyword>
<dbReference type="AlphaFoldDB" id="A0A1F7J519"/>
<accession>A0A1F7J519</accession>
<dbReference type="EMBL" id="MGAQ01000012">
    <property type="protein sequence ID" value="OGK50712.1"/>
    <property type="molecule type" value="Genomic_DNA"/>
</dbReference>
<comment type="caution">
    <text evidence="2">The sequence shown here is derived from an EMBL/GenBank/DDBJ whole genome shotgun (WGS) entry which is preliminary data.</text>
</comment>